<protein>
    <submittedName>
        <fullName evidence="1">Uncharacterized protein</fullName>
    </submittedName>
</protein>
<name>A0A8X6T5W9_NEPPI</name>
<dbReference type="Proteomes" id="UP000887013">
    <property type="component" value="Unassembled WGS sequence"/>
</dbReference>
<keyword evidence="2" id="KW-1185">Reference proteome</keyword>
<dbReference type="AlphaFoldDB" id="A0A8X6T5W9"/>
<dbReference type="EMBL" id="BMAW01096698">
    <property type="protein sequence ID" value="GFS76002.1"/>
    <property type="molecule type" value="Genomic_DNA"/>
</dbReference>
<evidence type="ECO:0000313" key="2">
    <source>
        <dbReference type="Proteomes" id="UP000887013"/>
    </source>
</evidence>
<gene>
    <name evidence="1" type="ORF">NPIL_302871</name>
</gene>
<proteinExistence type="predicted"/>
<sequence>LEWIIGNGLEIFKTTKLQLICRAKLKDDTTNGTLKSSSIILLRPLNSAYEVFGHQDQNIILGYRMDSFLSDEIVEIFDGCWLLTRCLSTKSLVPPVCLPSAAKVRFSEKIRPPSGFGRHYAFWTD</sequence>
<evidence type="ECO:0000313" key="1">
    <source>
        <dbReference type="EMBL" id="GFS76002.1"/>
    </source>
</evidence>
<feature type="non-terminal residue" evidence="1">
    <location>
        <position position="1"/>
    </location>
</feature>
<comment type="caution">
    <text evidence="1">The sequence shown here is derived from an EMBL/GenBank/DDBJ whole genome shotgun (WGS) entry which is preliminary data.</text>
</comment>
<accession>A0A8X6T5W9</accession>
<reference evidence="1" key="1">
    <citation type="submission" date="2020-08" db="EMBL/GenBank/DDBJ databases">
        <title>Multicomponent nature underlies the extraordinary mechanical properties of spider dragline silk.</title>
        <authorList>
            <person name="Kono N."/>
            <person name="Nakamura H."/>
            <person name="Mori M."/>
            <person name="Yoshida Y."/>
            <person name="Ohtoshi R."/>
            <person name="Malay A.D."/>
            <person name="Moran D.A.P."/>
            <person name="Tomita M."/>
            <person name="Numata K."/>
            <person name="Arakawa K."/>
        </authorList>
    </citation>
    <scope>NUCLEOTIDE SEQUENCE</scope>
</reference>
<organism evidence="1 2">
    <name type="scientific">Nephila pilipes</name>
    <name type="common">Giant wood spider</name>
    <name type="synonym">Nephila maculata</name>
    <dbReference type="NCBI Taxonomy" id="299642"/>
    <lineage>
        <taxon>Eukaryota</taxon>
        <taxon>Metazoa</taxon>
        <taxon>Ecdysozoa</taxon>
        <taxon>Arthropoda</taxon>
        <taxon>Chelicerata</taxon>
        <taxon>Arachnida</taxon>
        <taxon>Araneae</taxon>
        <taxon>Araneomorphae</taxon>
        <taxon>Entelegynae</taxon>
        <taxon>Araneoidea</taxon>
        <taxon>Nephilidae</taxon>
        <taxon>Nephila</taxon>
    </lineage>
</organism>